<reference evidence="4 5" key="1">
    <citation type="submission" date="2018-10" db="EMBL/GenBank/DDBJ databases">
        <title>Phylogenomics of Brevibacillus.</title>
        <authorList>
            <person name="Dunlap C."/>
        </authorList>
    </citation>
    <scope>NUCLEOTIDE SEQUENCE [LARGE SCALE GENOMIC DNA]</scope>
    <source>
        <strain evidence="4 5">JCM 15774</strain>
    </source>
</reference>
<dbReference type="Gene3D" id="1.10.357.10">
    <property type="entry name" value="Tetracycline Repressor, domain 2"/>
    <property type="match status" value="1"/>
</dbReference>
<dbReference type="AlphaFoldDB" id="A0A3M8D9T9"/>
<accession>A0A3M8D9T9</accession>
<keyword evidence="5" id="KW-1185">Reference proteome</keyword>
<dbReference type="InterPro" id="IPR009057">
    <property type="entry name" value="Homeodomain-like_sf"/>
</dbReference>
<feature type="DNA-binding region" description="H-T-H motif" evidence="2">
    <location>
        <begin position="35"/>
        <end position="54"/>
    </location>
</feature>
<evidence type="ECO:0000313" key="4">
    <source>
        <dbReference type="EMBL" id="RNB84796.1"/>
    </source>
</evidence>
<comment type="caution">
    <text evidence="4">The sequence shown here is derived from an EMBL/GenBank/DDBJ whole genome shotgun (WGS) entry which is preliminary data.</text>
</comment>
<dbReference type="GO" id="GO:0003677">
    <property type="term" value="F:DNA binding"/>
    <property type="evidence" value="ECO:0007669"/>
    <property type="project" value="UniProtKB-UniRule"/>
</dbReference>
<dbReference type="Pfam" id="PF00440">
    <property type="entry name" value="TetR_N"/>
    <property type="match status" value="1"/>
</dbReference>
<proteinExistence type="predicted"/>
<dbReference type="SUPFAM" id="SSF46689">
    <property type="entry name" value="Homeodomain-like"/>
    <property type="match status" value="1"/>
</dbReference>
<dbReference type="PRINTS" id="PR00455">
    <property type="entry name" value="HTHTETR"/>
</dbReference>
<keyword evidence="1 2" id="KW-0238">DNA-binding</keyword>
<protein>
    <submittedName>
        <fullName evidence="4">TetR family transcriptional regulator</fullName>
    </submittedName>
</protein>
<sequence length="302" mass="34885">MSEYGGVSSMEEAKKQQILHRAKEVFQEKGYVSASMQEIAESCGMAKGSIYKIFPSKEDLFTEVFVACHQTMFDHAREMDRKNHAEHLSPKECLRQNIEFQLQYMLENFFFMFEFTELPIKENEKFIAAWKKKRATLLALHRDCILETYGSRVEAFVWDVVAIYRGILREYLYYTVRKVIALPMSELAQFIVERIDAVVNDLLASEAKPILQSTNAYFQHLNPLDPLHQQQNVSGFLNALAAKIQNLSMPASARDELLEVISLLQKELAQDAPNRTLIHVFVTYLETIPQLRPDVRQLALLM</sequence>
<dbReference type="EMBL" id="RHHU01000009">
    <property type="protein sequence ID" value="RNB84796.1"/>
    <property type="molecule type" value="Genomic_DNA"/>
</dbReference>
<dbReference type="InterPro" id="IPR001647">
    <property type="entry name" value="HTH_TetR"/>
</dbReference>
<feature type="domain" description="HTH tetR-type" evidence="3">
    <location>
        <begin position="12"/>
        <end position="72"/>
    </location>
</feature>
<evidence type="ECO:0000256" key="2">
    <source>
        <dbReference type="PROSITE-ProRule" id="PRU00335"/>
    </source>
</evidence>
<dbReference type="PROSITE" id="PS50977">
    <property type="entry name" value="HTH_TETR_2"/>
    <property type="match status" value="1"/>
</dbReference>
<gene>
    <name evidence="4" type="ORF">EDM59_13410</name>
</gene>
<name>A0A3M8D9T9_9BACL</name>
<dbReference type="Proteomes" id="UP000269573">
    <property type="component" value="Unassembled WGS sequence"/>
</dbReference>
<dbReference type="InterPro" id="IPR050624">
    <property type="entry name" value="HTH-type_Tx_Regulator"/>
</dbReference>
<dbReference type="PANTHER" id="PTHR43479:SF22">
    <property type="entry name" value="TRANSCRIPTIONAL REGULATOR, TETR FAMILY"/>
    <property type="match status" value="1"/>
</dbReference>
<evidence type="ECO:0000256" key="1">
    <source>
        <dbReference type="ARBA" id="ARBA00023125"/>
    </source>
</evidence>
<evidence type="ECO:0000313" key="5">
    <source>
        <dbReference type="Proteomes" id="UP000269573"/>
    </source>
</evidence>
<evidence type="ECO:0000259" key="3">
    <source>
        <dbReference type="PROSITE" id="PS50977"/>
    </source>
</evidence>
<dbReference type="PANTHER" id="PTHR43479">
    <property type="entry name" value="ACREF/ENVCD OPERON REPRESSOR-RELATED"/>
    <property type="match status" value="1"/>
</dbReference>
<organism evidence="4 5">
    <name type="scientific">Brevibacillus nitrificans</name>
    <dbReference type="NCBI Taxonomy" id="651560"/>
    <lineage>
        <taxon>Bacteria</taxon>
        <taxon>Bacillati</taxon>
        <taxon>Bacillota</taxon>
        <taxon>Bacilli</taxon>
        <taxon>Bacillales</taxon>
        <taxon>Paenibacillaceae</taxon>
        <taxon>Brevibacillus</taxon>
    </lineage>
</organism>